<dbReference type="PATRIC" id="fig|931276.5.peg.3576"/>
<organism evidence="1 2">
    <name type="scientific">Clostridium saccharoperbutylacetonicum N1-4(HMT)</name>
    <dbReference type="NCBI Taxonomy" id="931276"/>
    <lineage>
        <taxon>Bacteria</taxon>
        <taxon>Bacillati</taxon>
        <taxon>Bacillota</taxon>
        <taxon>Clostridia</taxon>
        <taxon>Eubacteriales</taxon>
        <taxon>Clostridiaceae</taxon>
        <taxon>Clostridium</taxon>
    </lineage>
</organism>
<dbReference type="KEGG" id="csr:Cspa_c35500"/>
<protein>
    <submittedName>
        <fullName evidence="1">Uncharacterized protein</fullName>
    </submittedName>
</protein>
<gene>
    <name evidence="1" type="ORF">Cspa_c35500</name>
</gene>
<dbReference type="OrthoDB" id="1934387at2"/>
<evidence type="ECO:0000313" key="2">
    <source>
        <dbReference type="Proteomes" id="UP000011728"/>
    </source>
</evidence>
<dbReference type="RefSeq" id="WP_015393627.1">
    <property type="nucleotide sequence ID" value="NC_020291.1"/>
</dbReference>
<dbReference type="eggNOG" id="ENOG5030H55">
    <property type="taxonomic scope" value="Bacteria"/>
</dbReference>
<keyword evidence="2" id="KW-1185">Reference proteome</keyword>
<dbReference type="Proteomes" id="UP000011728">
    <property type="component" value="Chromosome"/>
</dbReference>
<dbReference type="EMBL" id="CP004121">
    <property type="protein sequence ID" value="AGF57311.1"/>
    <property type="molecule type" value="Genomic_DNA"/>
</dbReference>
<reference evidence="1 2" key="1">
    <citation type="submission" date="2013-02" db="EMBL/GenBank/DDBJ databases">
        <title>Genome sequence of Clostridium saccharoperbutylacetonicum N1-4(HMT).</title>
        <authorList>
            <person name="Poehlein A."/>
            <person name="Daniel R."/>
        </authorList>
    </citation>
    <scope>NUCLEOTIDE SEQUENCE [LARGE SCALE GENOMIC DNA]</scope>
    <source>
        <strain evidence="2">N1-4(HMT)</strain>
    </source>
</reference>
<dbReference type="HOGENOM" id="CLU_173862_0_0_9"/>
<sequence>MKKYIVIFLFFFLLLNNLFITPSFAQVINLKEGLYKASDLNLPTNKLHTIQNNSPSEYVFFMIFDSNQIAQQLMQLNPQSEKYTLTPLDTGYQMLIVTNGEVTID</sequence>
<proteinExistence type="predicted"/>
<name>M1MRE4_9CLOT</name>
<dbReference type="AlphaFoldDB" id="M1MRE4"/>
<accession>M1MRE4</accession>
<evidence type="ECO:0000313" key="1">
    <source>
        <dbReference type="EMBL" id="AGF57311.1"/>
    </source>
</evidence>